<feature type="region of interest" description="Disordered" evidence="6">
    <location>
        <begin position="1193"/>
        <end position="1247"/>
    </location>
</feature>
<dbReference type="GO" id="GO:0006334">
    <property type="term" value="P:nucleosome assembly"/>
    <property type="evidence" value="ECO:0007669"/>
    <property type="project" value="TreeGrafter"/>
</dbReference>
<evidence type="ECO:0000256" key="1">
    <source>
        <dbReference type="ARBA" id="ARBA00006914"/>
    </source>
</evidence>
<evidence type="ECO:0000256" key="6">
    <source>
        <dbReference type="SAM" id="MobiDB-lite"/>
    </source>
</evidence>
<dbReference type="PRINTS" id="PR00503">
    <property type="entry name" value="BROMODOMAIN"/>
</dbReference>
<dbReference type="InterPro" id="IPR041569">
    <property type="entry name" value="AAA_lid_3"/>
</dbReference>
<comment type="caution">
    <text evidence="8">The sequence shown here is derived from an EMBL/GenBank/DDBJ whole genome shotgun (WGS) entry which is preliminary data.</text>
</comment>
<evidence type="ECO:0000259" key="7">
    <source>
        <dbReference type="PROSITE" id="PS50014"/>
    </source>
</evidence>
<dbReference type="InterPro" id="IPR003959">
    <property type="entry name" value="ATPase_AAA_core"/>
</dbReference>
<proteinExistence type="inferred from homology"/>
<dbReference type="Gene3D" id="1.10.8.60">
    <property type="match status" value="1"/>
</dbReference>
<evidence type="ECO:0000256" key="3">
    <source>
        <dbReference type="ARBA" id="ARBA00022840"/>
    </source>
</evidence>
<dbReference type="Proteomes" id="UP000324585">
    <property type="component" value="Unassembled WGS sequence"/>
</dbReference>
<dbReference type="FunFam" id="3.40.50.300:FF:000061">
    <property type="entry name" value="ATPase family, AAA domain-containing 2"/>
    <property type="match status" value="1"/>
</dbReference>
<organism evidence="8 9">
    <name type="scientific">Porphyridium purpureum</name>
    <name type="common">Red alga</name>
    <name type="synonym">Porphyridium cruentum</name>
    <dbReference type="NCBI Taxonomy" id="35688"/>
    <lineage>
        <taxon>Eukaryota</taxon>
        <taxon>Rhodophyta</taxon>
        <taxon>Bangiophyceae</taxon>
        <taxon>Porphyridiales</taxon>
        <taxon>Porphyridiaceae</taxon>
        <taxon>Porphyridium</taxon>
    </lineage>
</organism>
<name>A0A5J4YV67_PORPP</name>
<gene>
    <name evidence="8" type="ORF">FVE85_2825</name>
</gene>
<dbReference type="EMBL" id="VRMN01000004">
    <property type="protein sequence ID" value="KAA8494584.1"/>
    <property type="molecule type" value="Genomic_DNA"/>
</dbReference>
<feature type="compositionally biased region" description="Basic and acidic residues" evidence="6">
    <location>
        <begin position="1233"/>
        <end position="1242"/>
    </location>
</feature>
<dbReference type="SMART" id="SM00382">
    <property type="entry name" value="AAA"/>
    <property type="match status" value="1"/>
</dbReference>
<protein>
    <submittedName>
        <fullName evidence="8">ATPase family AAA domain-containing protein 2</fullName>
    </submittedName>
</protein>
<dbReference type="GO" id="GO:0042393">
    <property type="term" value="F:histone binding"/>
    <property type="evidence" value="ECO:0007669"/>
    <property type="project" value="TreeGrafter"/>
</dbReference>
<evidence type="ECO:0000313" key="8">
    <source>
        <dbReference type="EMBL" id="KAA8494584.1"/>
    </source>
</evidence>
<sequence>MVAHNTRGTRRRMSHEDGDEPLWPVGQAHGVVTRGRSEGRDERAPRLRNGVAYERNAVGAADDDSEQEDESDAYEGRRRTSRRPRKAPERFELEMASEMRLRERRMGSKKEAAALEAAIEAASARRRRLNLRYALRGAITPEDEPGTLVELDDEPDDADMPFLENTLAEDSDKQEDPEHHQQRERKRMRSTPRASNEMDIQEDGGTELRRSHTPALENGRAFSDEQAGEGDEEKAGVFSQAHDAAPPGRAQTRQARPGGPTDDRHLSQAAFPGMEAHSRRRIDVQVQGPENLQKAANGHSRPSSRLRKPNNKSAGGKLRRKPYSLRRSQRATAAGRAYYDERESDSGDEGTELQLSSSSDEIHRADDARRLFRASPRNSPRLRRRHARSSVRHERGSPFENDVDDDDDVGDAGDRPRGIGLSDSPEFALLGGSGEFNLHDAQYLRGVGGAGGRSKKGGEMLDAASFRKALDRIEKSRDIRSSHLEPLRIETHVGWDSIGGLDHHVRVLKEMVYLPMMYPELFAKFMLEPPKGVLFCGPPGTGKTLTARALASACGTVKKDDVTGGVSRQVPRVSFFMRNGADVLSKWVGEAERNLRLTFEAARQNQPAIIFFDEIDGLAPVRSSKQDQIHSSIVSTLLALMDGIESRGQIVVIGATNRPDAIDPALRRPGRFDRELVFSLPNRDARLRILQIHTRRWQPAPPDNELLVRVASATRGFCGADLQSLCGEAALQAIRRRFPQVYNTSAALSGQPLGGDELWEVDPDQVAVTEHDFDAALSVVQAASMRAGAFQGEPLCKEVEFLLQRQEAVVWESLQQSLGLRHGNEKSVPSSSLALEQSFFGGGARVLIRGVKSDAQCESALLCPETLIAKAVLLRLDEFSVVSVDLCALHASEAACTSLEDALGAKFAEARRAAPAVILLKHLDAFLRAASPSLKIALRLHLSELPINLPLFVLATISSTGTEDEESAEIDDIVDMFTIQIRVEPPSAQDLHAWLTDLCKRIKQGTVGESHVPGSLPIGGAESAKAVKLKPRQPAKAFVSAEEQEHAAVQMQMLLREEEVFLRQLRIEIREYLSRILRDARFKIFARPVDPEDAPDYYEIIKNPVDLSLICQANDNGKYITLLQFVQHIDVLVQNAVHYNPPHTEEGALILRRAHGLLDFTHAWADSLDAELVAECNQIYARRCQAAQLKEKDKAAWSSKPVHSQPVALSASRTSTTAPRPLKEAAELSESSGHVERGKETKVPPVADVNNADGVAQVRREPAVVHTTTSLAAPLARVAEENDQNMEGRQDQAEQKQRHAVAEKATQEDERTSLLDNEIEEWKSHTAFQCVALRMGFEDLARLSRKLFATLAHYEFEVDRVRVFREVVRVCAAHMAALSEKCQNRASSVNFSAASPAK</sequence>
<dbReference type="Pfam" id="PF00004">
    <property type="entry name" value="AAA"/>
    <property type="match status" value="1"/>
</dbReference>
<dbReference type="GO" id="GO:0003682">
    <property type="term" value="F:chromatin binding"/>
    <property type="evidence" value="ECO:0007669"/>
    <property type="project" value="TreeGrafter"/>
</dbReference>
<feature type="compositionally biased region" description="Basic and acidic residues" evidence="6">
    <location>
        <begin position="35"/>
        <end position="45"/>
    </location>
</feature>
<dbReference type="PANTHER" id="PTHR23069:SF0">
    <property type="entry name" value="TAT-BINDING HOMOLOG 7"/>
    <property type="match status" value="1"/>
</dbReference>
<dbReference type="SUPFAM" id="SSF52540">
    <property type="entry name" value="P-loop containing nucleoside triphosphate hydrolases"/>
    <property type="match status" value="2"/>
</dbReference>
<dbReference type="SUPFAM" id="SSF47370">
    <property type="entry name" value="Bromodomain"/>
    <property type="match status" value="1"/>
</dbReference>
<dbReference type="GO" id="GO:0005634">
    <property type="term" value="C:nucleus"/>
    <property type="evidence" value="ECO:0007669"/>
    <property type="project" value="TreeGrafter"/>
</dbReference>
<feature type="compositionally biased region" description="Acidic residues" evidence="6">
    <location>
        <begin position="401"/>
        <end position="411"/>
    </location>
</feature>
<feature type="compositionally biased region" description="Acidic residues" evidence="6">
    <location>
        <begin position="61"/>
        <end position="73"/>
    </location>
</feature>
<evidence type="ECO:0000256" key="4">
    <source>
        <dbReference type="ARBA" id="ARBA00023117"/>
    </source>
</evidence>
<feature type="region of interest" description="Disordered" evidence="6">
    <location>
        <begin position="139"/>
        <end position="424"/>
    </location>
</feature>
<keyword evidence="2" id="KW-0547">Nucleotide-binding</keyword>
<keyword evidence="3" id="KW-0067">ATP-binding</keyword>
<feature type="region of interest" description="Disordered" evidence="6">
    <location>
        <begin position="1282"/>
        <end position="1311"/>
    </location>
</feature>
<dbReference type="PROSITE" id="PS00633">
    <property type="entry name" value="BROMODOMAIN_1"/>
    <property type="match status" value="1"/>
</dbReference>
<dbReference type="InterPro" id="IPR001487">
    <property type="entry name" value="Bromodomain"/>
</dbReference>
<feature type="compositionally biased region" description="Basic residues" evidence="6">
    <location>
        <begin position="317"/>
        <end position="329"/>
    </location>
</feature>
<comment type="similarity">
    <text evidence="1">Belongs to the AAA ATPase family.</text>
</comment>
<dbReference type="InterPro" id="IPR036427">
    <property type="entry name" value="Bromodomain-like_sf"/>
</dbReference>
<dbReference type="SMART" id="SM00297">
    <property type="entry name" value="BROMO"/>
    <property type="match status" value="1"/>
</dbReference>
<feature type="compositionally biased region" description="Basic and acidic residues" evidence="6">
    <location>
        <begin position="170"/>
        <end position="181"/>
    </location>
</feature>
<dbReference type="Pfam" id="PF00439">
    <property type="entry name" value="Bromodomain"/>
    <property type="match status" value="1"/>
</dbReference>
<dbReference type="Pfam" id="PF17862">
    <property type="entry name" value="AAA_lid_3"/>
    <property type="match status" value="1"/>
</dbReference>
<dbReference type="InterPro" id="IPR003593">
    <property type="entry name" value="AAA+_ATPase"/>
</dbReference>
<dbReference type="PANTHER" id="PTHR23069">
    <property type="entry name" value="AAA DOMAIN-CONTAINING"/>
    <property type="match status" value="1"/>
</dbReference>
<evidence type="ECO:0000256" key="2">
    <source>
        <dbReference type="ARBA" id="ARBA00022741"/>
    </source>
</evidence>
<feature type="domain" description="Bromo" evidence="7">
    <location>
        <begin position="1085"/>
        <end position="1147"/>
    </location>
</feature>
<dbReference type="InterPro" id="IPR018359">
    <property type="entry name" value="Bromodomain_CS"/>
</dbReference>
<evidence type="ECO:0000256" key="5">
    <source>
        <dbReference type="PROSITE-ProRule" id="PRU00035"/>
    </source>
</evidence>
<accession>A0A5J4YV67</accession>
<feature type="compositionally biased region" description="Acidic residues" evidence="6">
    <location>
        <begin position="141"/>
        <end position="159"/>
    </location>
</feature>
<feature type="compositionally biased region" description="Basic and acidic residues" evidence="6">
    <location>
        <begin position="1286"/>
        <end position="1311"/>
    </location>
</feature>
<dbReference type="InterPro" id="IPR027417">
    <property type="entry name" value="P-loop_NTPase"/>
</dbReference>
<dbReference type="PROSITE" id="PS50014">
    <property type="entry name" value="BROMODOMAIN_2"/>
    <property type="match status" value="1"/>
</dbReference>
<dbReference type="InterPro" id="IPR045199">
    <property type="entry name" value="ATAD2-like"/>
</dbReference>
<feature type="compositionally biased region" description="Basic and acidic residues" evidence="6">
    <location>
        <begin position="360"/>
        <end position="370"/>
    </location>
</feature>
<keyword evidence="9" id="KW-1185">Reference proteome</keyword>
<dbReference type="GO" id="GO:0005524">
    <property type="term" value="F:ATP binding"/>
    <property type="evidence" value="ECO:0007669"/>
    <property type="project" value="UniProtKB-KW"/>
</dbReference>
<keyword evidence="4 5" id="KW-0103">Bromodomain</keyword>
<dbReference type="Gene3D" id="3.40.50.300">
    <property type="entry name" value="P-loop containing nucleotide triphosphate hydrolases"/>
    <property type="match status" value="1"/>
</dbReference>
<dbReference type="Gene3D" id="1.20.920.10">
    <property type="entry name" value="Bromodomain-like"/>
    <property type="match status" value="1"/>
</dbReference>
<evidence type="ECO:0000313" key="9">
    <source>
        <dbReference type="Proteomes" id="UP000324585"/>
    </source>
</evidence>
<dbReference type="GO" id="GO:0045815">
    <property type="term" value="P:transcription initiation-coupled chromatin remodeling"/>
    <property type="evidence" value="ECO:0007669"/>
    <property type="project" value="TreeGrafter"/>
</dbReference>
<reference evidence="9" key="1">
    <citation type="journal article" date="2019" name="Nat. Commun.">
        <title>Expansion of phycobilisome linker gene families in mesophilic red algae.</title>
        <authorList>
            <person name="Lee J."/>
            <person name="Kim D."/>
            <person name="Bhattacharya D."/>
            <person name="Yoon H.S."/>
        </authorList>
    </citation>
    <scope>NUCLEOTIDE SEQUENCE [LARGE SCALE GENOMIC DNA]</scope>
    <source>
        <strain evidence="9">CCMP 1328</strain>
    </source>
</reference>
<dbReference type="GO" id="GO:0016887">
    <property type="term" value="F:ATP hydrolysis activity"/>
    <property type="evidence" value="ECO:0007669"/>
    <property type="project" value="InterPro"/>
</dbReference>
<feature type="compositionally biased region" description="Basic residues" evidence="6">
    <location>
        <begin position="380"/>
        <end position="390"/>
    </location>
</feature>
<dbReference type="InterPro" id="IPR003960">
    <property type="entry name" value="ATPase_AAA_CS"/>
</dbReference>
<dbReference type="GO" id="GO:0006337">
    <property type="term" value="P:nucleosome disassembly"/>
    <property type="evidence" value="ECO:0007669"/>
    <property type="project" value="TreeGrafter"/>
</dbReference>
<dbReference type="PROSITE" id="PS00674">
    <property type="entry name" value="AAA"/>
    <property type="match status" value="1"/>
</dbReference>
<feature type="region of interest" description="Disordered" evidence="6">
    <location>
        <begin position="1"/>
        <end position="93"/>
    </location>
</feature>
<dbReference type="OrthoDB" id="5421at2759"/>